<proteinExistence type="predicted"/>
<sequence>MDTSIICCFKAYYRSSYIQHAIDCYDSDVPPAHIYNINQLEHCWCKAGILLETPLVHTAAVSVPVTSLLNPITRAEKEVEEVLDTFQSTGVLQPHNRMDIEELVNPVEEQKDVDGETTDEDIFDAVMTLRNAEEMMDINGGDADADDDSLLDPCPTCCDAMHTVITIQKFVESMEDQFA</sequence>
<evidence type="ECO:0000313" key="1">
    <source>
        <dbReference type="EMBL" id="PBK85242.1"/>
    </source>
</evidence>
<gene>
    <name evidence="1" type="ORF">ARMGADRAFT_1087697</name>
</gene>
<dbReference type="OrthoDB" id="162969at2759"/>
<dbReference type="EMBL" id="KZ293692">
    <property type="protein sequence ID" value="PBK85242.1"/>
    <property type="molecule type" value="Genomic_DNA"/>
</dbReference>
<dbReference type="STRING" id="47427.A0A2H3D1E5"/>
<name>A0A2H3D1E5_ARMGA</name>
<keyword evidence="2" id="KW-1185">Reference proteome</keyword>
<evidence type="ECO:0008006" key="3">
    <source>
        <dbReference type="Google" id="ProtNLM"/>
    </source>
</evidence>
<dbReference type="InParanoid" id="A0A2H3D1E5"/>
<evidence type="ECO:0000313" key="2">
    <source>
        <dbReference type="Proteomes" id="UP000217790"/>
    </source>
</evidence>
<protein>
    <recommendedName>
        <fullName evidence="3">DDE-1 domain-containing protein</fullName>
    </recommendedName>
</protein>
<dbReference type="Proteomes" id="UP000217790">
    <property type="component" value="Unassembled WGS sequence"/>
</dbReference>
<organism evidence="1 2">
    <name type="scientific">Armillaria gallica</name>
    <name type="common">Bulbous honey fungus</name>
    <name type="synonym">Armillaria bulbosa</name>
    <dbReference type="NCBI Taxonomy" id="47427"/>
    <lineage>
        <taxon>Eukaryota</taxon>
        <taxon>Fungi</taxon>
        <taxon>Dikarya</taxon>
        <taxon>Basidiomycota</taxon>
        <taxon>Agaricomycotina</taxon>
        <taxon>Agaricomycetes</taxon>
        <taxon>Agaricomycetidae</taxon>
        <taxon>Agaricales</taxon>
        <taxon>Marasmiineae</taxon>
        <taxon>Physalacriaceae</taxon>
        <taxon>Armillaria</taxon>
    </lineage>
</organism>
<dbReference type="AlphaFoldDB" id="A0A2H3D1E5"/>
<accession>A0A2H3D1E5</accession>
<reference evidence="2" key="1">
    <citation type="journal article" date="2017" name="Nat. Ecol. Evol.">
        <title>Genome expansion and lineage-specific genetic innovations in the forest pathogenic fungi Armillaria.</title>
        <authorList>
            <person name="Sipos G."/>
            <person name="Prasanna A.N."/>
            <person name="Walter M.C."/>
            <person name="O'Connor E."/>
            <person name="Balint B."/>
            <person name="Krizsan K."/>
            <person name="Kiss B."/>
            <person name="Hess J."/>
            <person name="Varga T."/>
            <person name="Slot J."/>
            <person name="Riley R."/>
            <person name="Boka B."/>
            <person name="Rigling D."/>
            <person name="Barry K."/>
            <person name="Lee J."/>
            <person name="Mihaltcheva S."/>
            <person name="LaButti K."/>
            <person name="Lipzen A."/>
            <person name="Waldron R."/>
            <person name="Moloney N.M."/>
            <person name="Sperisen C."/>
            <person name="Kredics L."/>
            <person name="Vagvoelgyi C."/>
            <person name="Patrignani A."/>
            <person name="Fitzpatrick D."/>
            <person name="Nagy I."/>
            <person name="Doyle S."/>
            <person name="Anderson J.B."/>
            <person name="Grigoriev I.V."/>
            <person name="Gueldener U."/>
            <person name="Muensterkoetter M."/>
            <person name="Nagy L.G."/>
        </authorList>
    </citation>
    <scope>NUCLEOTIDE SEQUENCE [LARGE SCALE GENOMIC DNA]</scope>
    <source>
        <strain evidence="2">Ar21-2</strain>
    </source>
</reference>